<evidence type="ECO:0000256" key="5">
    <source>
        <dbReference type="ARBA" id="ARBA00022989"/>
    </source>
</evidence>
<evidence type="ECO:0000313" key="10">
    <source>
        <dbReference type="Proteomes" id="UP000286415"/>
    </source>
</evidence>
<dbReference type="Proteomes" id="UP000286415">
    <property type="component" value="Unassembled WGS sequence"/>
</dbReference>
<dbReference type="SMART" id="SM00665">
    <property type="entry name" value="B561"/>
    <property type="match status" value="1"/>
</dbReference>
<proteinExistence type="predicted"/>
<keyword evidence="3 7" id="KW-0812">Transmembrane</keyword>
<keyword evidence="5 7" id="KW-1133">Transmembrane helix</keyword>
<feature type="transmembrane region" description="Helical" evidence="7">
    <location>
        <begin position="147"/>
        <end position="169"/>
    </location>
</feature>
<dbReference type="EMBL" id="NIRI02000056">
    <property type="protein sequence ID" value="KAG5445762.1"/>
    <property type="molecule type" value="Genomic_DNA"/>
</dbReference>
<evidence type="ECO:0000256" key="1">
    <source>
        <dbReference type="ARBA" id="ARBA00004370"/>
    </source>
</evidence>
<keyword evidence="2" id="KW-0813">Transport</keyword>
<feature type="transmembrane region" description="Helical" evidence="7">
    <location>
        <begin position="14"/>
        <end position="34"/>
    </location>
</feature>
<evidence type="ECO:0000256" key="7">
    <source>
        <dbReference type="SAM" id="Phobius"/>
    </source>
</evidence>
<evidence type="ECO:0000256" key="4">
    <source>
        <dbReference type="ARBA" id="ARBA00022982"/>
    </source>
</evidence>
<keyword evidence="6 7" id="KW-0472">Membrane</keyword>
<evidence type="ECO:0000256" key="2">
    <source>
        <dbReference type="ARBA" id="ARBA00022448"/>
    </source>
</evidence>
<dbReference type="InterPro" id="IPR006593">
    <property type="entry name" value="Cyt_b561/ferric_Rdtase_TM"/>
</dbReference>
<evidence type="ECO:0000256" key="6">
    <source>
        <dbReference type="ARBA" id="ARBA00023136"/>
    </source>
</evidence>
<dbReference type="Gene3D" id="1.20.120.1770">
    <property type="match status" value="1"/>
</dbReference>
<evidence type="ECO:0000313" key="9">
    <source>
        <dbReference type="EMBL" id="KAG5445762.1"/>
    </source>
</evidence>
<sequence>MLEQPDVKSIPEGIRVHACLMLLAWGFCCPNGLLVTRHFKTEWPGRSFRKLKYWFMIHLLLQCSLLAFVIVAFMSVVVHLTGYSKLTKLPFSAHPALGFLTFFLTILGDPRHAKERAVEVLIDKEAPERQELQNGFCQIQALRVAKYFIYGIHLAVSFGIIFVLVVMVAGS</sequence>
<name>A0A8T1MA40_CLOSI</name>
<feature type="domain" description="Cytochrome b561" evidence="8">
    <location>
        <begin position="1"/>
        <end position="171"/>
    </location>
</feature>
<protein>
    <submittedName>
        <fullName evidence="9">DOMON domain-containing protein frrs1L</fullName>
    </submittedName>
</protein>
<dbReference type="AlphaFoldDB" id="A0A8T1MA40"/>
<comment type="subcellular location">
    <subcellularLocation>
        <location evidence="1">Membrane</location>
    </subcellularLocation>
</comment>
<keyword evidence="4" id="KW-0249">Electron transport</keyword>
<dbReference type="OrthoDB" id="2419613at2759"/>
<reference evidence="9 10" key="1">
    <citation type="journal article" date="2018" name="Biotechnol. Adv.">
        <title>Improved genomic resources and new bioinformatic workflow for the carcinogenic parasite Clonorchis sinensis: Biotechnological implications.</title>
        <authorList>
            <person name="Wang D."/>
            <person name="Korhonen P.K."/>
            <person name="Gasser R.B."/>
            <person name="Young N.D."/>
        </authorList>
    </citation>
    <scope>NUCLEOTIDE SEQUENCE [LARGE SCALE GENOMIC DNA]</scope>
    <source>
        <strain evidence="9">Cs-k2</strain>
    </source>
</reference>
<gene>
    <name evidence="9" type="ORF">CSKR_110719</name>
</gene>
<dbReference type="GO" id="GO:0016020">
    <property type="term" value="C:membrane"/>
    <property type="evidence" value="ECO:0007669"/>
    <property type="project" value="UniProtKB-SubCell"/>
</dbReference>
<dbReference type="PROSITE" id="PS50939">
    <property type="entry name" value="CYTOCHROME_B561"/>
    <property type="match status" value="1"/>
</dbReference>
<keyword evidence="10" id="KW-1185">Reference proteome</keyword>
<feature type="transmembrane region" description="Helical" evidence="7">
    <location>
        <begin position="89"/>
        <end position="107"/>
    </location>
</feature>
<comment type="caution">
    <text evidence="9">The sequence shown here is derived from an EMBL/GenBank/DDBJ whole genome shotgun (WGS) entry which is preliminary data.</text>
</comment>
<evidence type="ECO:0000259" key="8">
    <source>
        <dbReference type="PROSITE" id="PS50939"/>
    </source>
</evidence>
<evidence type="ECO:0000256" key="3">
    <source>
        <dbReference type="ARBA" id="ARBA00022692"/>
    </source>
</evidence>
<feature type="transmembrane region" description="Helical" evidence="7">
    <location>
        <begin position="55"/>
        <end position="77"/>
    </location>
</feature>
<accession>A0A8T1MA40</accession>
<reference evidence="9 10" key="2">
    <citation type="journal article" date="2021" name="Genomics">
        <title>High-quality reference genome for Clonorchis sinensis.</title>
        <authorList>
            <person name="Young N.D."/>
            <person name="Stroehlein A.J."/>
            <person name="Kinkar L."/>
            <person name="Wang T."/>
            <person name="Sohn W.M."/>
            <person name="Chang B.C.H."/>
            <person name="Kaur P."/>
            <person name="Weisz D."/>
            <person name="Dudchenko O."/>
            <person name="Aiden E.L."/>
            <person name="Korhonen P.K."/>
            <person name="Gasser R.B."/>
        </authorList>
    </citation>
    <scope>NUCLEOTIDE SEQUENCE [LARGE SCALE GENOMIC DNA]</scope>
    <source>
        <strain evidence="9">Cs-k2</strain>
    </source>
</reference>
<organism evidence="9 10">
    <name type="scientific">Clonorchis sinensis</name>
    <name type="common">Chinese liver fluke</name>
    <dbReference type="NCBI Taxonomy" id="79923"/>
    <lineage>
        <taxon>Eukaryota</taxon>
        <taxon>Metazoa</taxon>
        <taxon>Spiralia</taxon>
        <taxon>Lophotrochozoa</taxon>
        <taxon>Platyhelminthes</taxon>
        <taxon>Trematoda</taxon>
        <taxon>Digenea</taxon>
        <taxon>Opisthorchiida</taxon>
        <taxon>Opisthorchiata</taxon>
        <taxon>Opisthorchiidae</taxon>
        <taxon>Clonorchis</taxon>
    </lineage>
</organism>